<dbReference type="PROSITE" id="PS51257">
    <property type="entry name" value="PROKAR_LIPOPROTEIN"/>
    <property type="match status" value="1"/>
</dbReference>
<dbReference type="Gene3D" id="3.40.190.10">
    <property type="entry name" value="Periplasmic binding protein-like II"/>
    <property type="match status" value="1"/>
</dbReference>
<feature type="chain" id="PRO_5047159748" evidence="4">
    <location>
        <begin position="22"/>
        <end position="507"/>
    </location>
</feature>
<evidence type="ECO:0000256" key="1">
    <source>
        <dbReference type="ARBA" id="ARBA00005695"/>
    </source>
</evidence>
<proteinExistence type="inferred from homology"/>
<sequence length="507" mass="56890">MRSTIILMLALLLIISGCSTSSSQMETSEKDKLTVVRLSDATKLDPHFITDISSANILYQKVYETLVVPDLDMKPQPGLAKEWEQIDDVTWEFTLREGVYFHDGTVFNADAVKATFDRLLDPKTASPQAEKLGMIDDIEIVDEYTVRFHLSAAYAPLLSILSANEGSIISPKALSENPKKLWEHPVGTGPFAFDYWKPGQEISIKKNEKYWGDKPKINQVVFKVVPEDTTRLAMIETGEAHVNDQVPITEIERIAASETLNLYRADGLGIEFLGFNVQKAPFDQLEVRKAITQAIDRKAVLKGVFQNSGMLANSPMSPKVFGYSDDVKPYDYDLENAKALLQEAGLEGLKVTITTNDRKERINVAEVVQSQLKKIGINAEVEVLEWGAYIEALNNGEHEMFVGGWGNATGDGDYNQFNVFHSSSHGGAGNHTYYNNPEVDRIIEDARKEIDDESRKNLYEQAMKLEMEDAAMIPLRYYEHLAVYHKDVEGLVISPVNYILLNEITIK</sequence>
<dbReference type="CDD" id="cd08499">
    <property type="entry name" value="PBP2_Ylib_like"/>
    <property type="match status" value="1"/>
</dbReference>
<keyword evidence="2" id="KW-0813">Transport</keyword>
<protein>
    <submittedName>
        <fullName evidence="6">Glutathione ABC transporter substrate-binding protein</fullName>
    </submittedName>
</protein>
<keyword evidence="7" id="KW-1185">Reference proteome</keyword>
<keyword evidence="3 4" id="KW-0732">Signal</keyword>
<gene>
    <name evidence="6" type="ORF">B4U37_05490</name>
</gene>
<dbReference type="SUPFAM" id="SSF53850">
    <property type="entry name" value="Periplasmic binding protein-like II"/>
    <property type="match status" value="1"/>
</dbReference>
<evidence type="ECO:0000256" key="3">
    <source>
        <dbReference type="ARBA" id="ARBA00022729"/>
    </source>
</evidence>
<feature type="signal peptide" evidence="4">
    <location>
        <begin position="1"/>
        <end position="21"/>
    </location>
</feature>
<dbReference type="InterPro" id="IPR000914">
    <property type="entry name" value="SBP_5_dom"/>
</dbReference>
<dbReference type="InterPro" id="IPR039424">
    <property type="entry name" value="SBP_5"/>
</dbReference>
<reference evidence="6 7" key="1">
    <citation type="submission" date="2017-04" db="EMBL/GenBank/DDBJ databases">
        <title>Complete Genome Sequence of the Bacillus horikoshii 20a strain from Cuatro Cienegas, Coahuila, Mexico.</title>
        <authorList>
            <person name="Zarza E."/>
            <person name="Alcaraz L.D."/>
            <person name="Aguilar-Salinas B."/>
            <person name="Islas A."/>
            <person name="Olmedo-Alvarez G."/>
        </authorList>
    </citation>
    <scope>NUCLEOTIDE SEQUENCE [LARGE SCALE GENOMIC DNA]</scope>
    <source>
        <strain evidence="6 7">20a</strain>
    </source>
</reference>
<feature type="domain" description="Solute-binding protein family 5" evidence="5">
    <location>
        <begin position="74"/>
        <end position="423"/>
    </location>
</feature>
<dbReference type="RefSeq" id="WP_088017419.1">
    <property type="nucleotide sequence ID" value="NZ_CP020880.1"/>
</dbReference>
<dbReference type="PANTHER" id="PTHR30290:SF9">
    <property type="entry name" value="OLIGOPEPTIDE-BINDING PROTEIN APPA"/>
    <property type="match status" value="1"/>
</dbReference>
<organism evidence="6 7">
    <name type="scientific">Sutcliffiella horikoshii</name>
    <dbReference type="NCBI Taxonomy" id="79883"/>
    <lineage>
        <taxon>Bacteria</taxon>
        <taxon>Bacillati</taxon>
        <taxon>Bacillota</taxon>
        <taxon>Bacilli</taxon>
        <taxon>Bacillales</taxon>
        <taxon>Bacillaceae</taxon>
        <taxon>Sutcliffiella</taxon>
    </lineage>
</organism>
<evidence type="ECO:0000259" key="5">
    <source>
        <dbReference type="Pfam" id="PF00496"/>
    </source>
</evidence>
<dbReference type="Proteomes" id="UP000195573">
    <property type="component" value="Chromosome"/>
</dbReference>
<dbReference type="InterPro" id="IPR030678">
    <property type="entry name" value="Peptide/Ni-bd"/>
</dbReference>
<dbReference type="PANTHER" id="PTHR30290">
    <property type="entry name" value="PERIPLASMIC BINDING COMPONENT OF ABC TRANSPORTER"/>
    <property type="match status" value="1"/>
</dbReference>
<dbReference type="EMBL" id="CP020880">
    <property type="protein sequence ID" value="ART75512.1"/>
    <property type="molecule type" value="Genomic_DNA"/>
</dbReference>
<dbReference type="Gene3D" id="3.10.105.10">
    <property type="entry name" value="Dipeptide-binding Protein, Domain 3"/>
    <property type="match status" value="1"/>
</dbReference>
<evidence type="ECO:0000313" key="7">
    <source>
        <dbReference type="Proteomes" id="UP000195573"/>
    </source>
</evidence>
<name>A0ABN4ZFD2_9BACI</name>
<evidence type="ECO:0000313" key="6">
    <source>
        <dbReference type="EMBL" id="ART75512.1"/>
    </source>
</evidence>
<evidence type="ECO:0000256" key="2">
    <source>
        <dbReference type="ARBA" id="ARBA00022448"/>
    </source>
</evidence>
<comment type="similarity">
    <text evidence="1">Belongs to the bacterial solute-binding protein 5 family.</text>
</comment>
<dbReference type="PIRSF" id="PIRSF002741">
    <property type="entry name" value="MppA"/>
    <property type="match status" value="1"/>
</dbReference>
<dbReference type="Gene3D" id="3.90.76.10">
    <property type="entry name" value="Dipeptide-binding Protein, Domain 1"/>
    <property type="match status" value="1"/>
</dbReference>
<dbReference type="Pfam" id="PF00496">
    <property type="entry name" value="SBP_bac_5"/>
    <property type="match status" value="1"/>
</dbReference>
<accession>A0ABN4ZFD2</accession>
<evidence type="ECO:0000256" key="4">
    <source>
        <dbReference type="SAM" id="SignalP"/>
    </source>
</evidence>
<dbReference type="GeneID" id="96737881"/>